<feature type="signal peptide" evidence="1">
    <location>
        <begin position="1"/>
        <end position="24"/>
    </location>
</feature>
<comment type="caution">
    <text evidence="2">The sequence shown here is derived from an EMBL/GenBank/DDBJ whole genome shotgun (WGS) entry which is preliminary data.</text>
</comment>
<dbReference type="PANTHER" id="PTHR34853:SF1">
    <property type="entry name" value="LIPASE 5"/>
    <property type="match status" value="1"/>
</dbReference>
<reference evidence="2 3" key="1">
    <citation type="submission" date="2018-07" db="EMBL/GenBank/DDBJ databases">
        <title>Genomic Encyclopedia of Type Strains, Phase IV (KMG-IV): sequencing the most valuable type-strain genomes for metagenomic binning, comparative biology and taxonomic classification.</title>
        <authorList>
            <person name="Goeker M."/>
        </authorList>
    </citation>
    <scope>NUCLEOTIDE SEQUENCE [LARGE SCALE GENOMIC DNA]</scope>
    <source>
        <strain evidence="2 3">DSM 44290</strain>
    </source>
</reference>
<evidence type="ECO:0000313" key="2">
    <source>
        <dbReference type="EMBL" id="RDI66351.1"/>
    </source>
</evidence>
<dbReference type="PIRSF" id="PIRSF029171">
    <property type="entry name" value="Esterase_LipA"/>
    <property type="match status" value="1"/>
</dbReference>
<protein>
    <submittedName>
        <fullName evidence="2">Secretory lipase</fullName>
    </submittedName>
</protein>
<dbReference type="PANTHER" id="PTHR34853">
    <property type="match status" value="1"/>
</dbReference>
<dbReference type="AlphaFoldDB" id="A0A370I8A0"/>
<gene>
    <name evidence="2" type="ORF">DFR76_10497</name>
</gene>
<keyword evidence="3" id="KW-1185">Reference proteome</keyword>
<dbReference type="Proteomes" id="UP000254869">
    <property type="component" value="Unassembled WGS sequence"/>
</dbReference>
<dbReference type="STRING" id="1210086.GCA_001613105_03954"/>
<dbReference type="GO" id="GO:0004806">
    <property type="term" value="F:triacylglycerol lipase activity"/>
    <property type="evidence" value="ECO:0007669"/>
    <property type="project" value="InterPro"/>
</dbReference>
<name>A0A370I8A0_9NOCA</name>
<dbReference type="InterPro" id="IPR029058">
    <property type="entry name" value="AB_hydrolase_fold"/>
</dbReference>
<dbReference type="SUPFAM" id="SSF53474">
    <property type="entry name" value="alpha/beta-Hydrolases"/>
    <property type="match status" value="1"/>
</dbReference>
<feature type="chain" id="PRO_5039224300" evidence="1">
    <location>
        <begin position="25"/>
        <end position="470"/>
    </location>
</feature>
<dbReference type="Gene3D" id="1.10.260.130">
    <property type="match status" value="1"/>
</dbReference>
<dbReference type="InterPro" id="IPR005152">
    <property type="entry name" value="Lipase_secreted"/>
</dbReference>
<organism evidence="2 3">
    <name type="scientific">Nocardia pseudobrasiliensis</name>
    <dbReference type="NCBI Taxonomy" id="45979"/>
    <lineage>
        <taxon>Bacteria</taxon>
        <taxon>Bacillati</taxon>
        <taxon>Actinomycetota</taxon>
        <taxon>Actinomycetes</taxon>
        <taxon>Mycobacteriales</taxon>
        <taxon>Nocardiaceae</taxon>
        <taxon>Nocardia</taxon>
    </lineage>
</organism>
<keyword evidence="1" id="KW-0732">Signal</keyword>
<evidence type="ECO:0000256" key="1">
    <source>
        <dbReference type="SAM" id="SignalP"/>
    </source>
</evidence>
<dbReference type="EMBL" id="QQBC01000004">
    <property type="protein sequence ID" value="RDI66351.1"/>
    <property type="molecule type" value="Genomic_DNA"/>
</dbReference>
<dbReference type="Pfam" id="PF03583">
    <property type="entry name" value="LIP"/>
    <property type="match status" value="1"/>
</dbReference>
<dbReference type="GO" id="GO:0016042">
    <property type="term" value="P:lipid catabolic process"/>
    <property type="evidence" value="ECO:0007669"/>
    <property type="project" value="InterPro"/>
</dbReference>
<proteinExistence type="predicted"/>
<dbReference type="RefSeq" id="WP_067999658.1">
    <property type="nucleotide sequence ID" value="NZ_QQBC01000004.1"/>
</dbReference>
<accession>A0A370I8A0</accession>
<sequence length="470" mass="48853">MALSIRRWWGSATMVLAVCATALAAPAHLTPKAAAEPEISTVAQGEDDTFYTPPAGYEDTAPGTVLRSRPVVVKALELFPVRAQSWQLLYRTTDSDGNPYASVTTVMVPQGPARPRPLLSYNMAYDSMQRACMPSYSLVNSNPLDILDTAKESGFALPPMEFALTAAGLARGWAVSVPDASGVDNNFLTPRVMGYTVLDGIRAAENFTPLGLPGAATRTAMWGYSGGGITTDWAAELQPEYAPELNLAGAVLGAPVNDFDGALRAVNGRLLGGLAPIGVAALAKDSPELAATIDHYLTPQGRAVVAAAGRDCAPETVLKNLFRRSDQLMIAPMDQVLADPALRAALRERARGFATPTTPLYVVNGLNDEVSPIAAVDDLVAGFCAGGASVSYTRDALPDLVSDHTIIALTSAGPAMAWLDRVLAGQTPPPGCTTTTVASTLVDPAGLAALPGFAAALVQTMLGIALGAGH</sequence>
<evidence type="ECO:0000313" key="3">
    <source>
        <dbReference type="Proteomes" id="UP000254869"/>
    </source>
</evidence>
<dbReference type="Gene3D" id="3.40.50.1820">
    <property type="entry name" value="alpha/beta hydrolase"/>
    <property type="match status" value="1"/>
</dbReference>